<keyword evidence="4 7" id="KW-0233">DNA recombination</keyword>
<dbReference type="EMBL" id="JAMYWD010000002">
    <property type="protein sequence ID" value="KAJ4979081.1"/>
    <property type="molecule type" value="Genomic_DNA"/>
</dbReference>
<evidence type="ECO:0000256" key="6">
    <source>
        <dbReference type="ARBA" id="ARBA00023242"/>
    </source>
</evidence>
<dbReference type="Proteomes" id="UP001141806">
    <property type="component" value="Unassembled WGS sequence"/>
</dbReference>
<dbReference type="Pfam" id="PF08743">
    <property type="entry name" value="Nse4_C"/>
    <property type="match status" value="1"/>
</dbReference>
<feature type="region of interest" description="Disordered" evidence="8">
    <location>
        <begin position="1"/>
        <end position="42"/>
    </location>
</feature>
<sequence>MPRIVKREMRFDHGEEPREGKGEKGNNRGEGVQEQNEAERRVVRSQIQAVKNLVQDGREELSRPNPEVVKQLIGKLDSVQHQVQKPREQVADLETLLEITIGVLNSAKVHCNEGVTPSDFVTSLLRDFGQGGGINHANSQNLMAWSDIGKTLGYVFRRVPGCCTMLGPMDTELKQRKVPVSRKRVRLTERARPEELDNTVEEKTDTAKNVIAMFNILKKKKNVRLENLVLNRNSFAQTVENIFALSFLVKDGRVEIKVDENGCHLVSPKNSPRAELIASRDVSYSHFIFRFDFKDWQVMKDMVEVGEELMPHRSPITVSCGSQGDYAGQRSQAKAPSTPIRKLCRNRGLVIQEQSVAEDSLEREDAAGNAIAIRKGKRKLQ</sequence>
<organism evidence="10 11">
    <name type="scientific">Protea cynaroides</name>
    <dbReference type="NCBI Taxonomy" id="273540"/>
    <lineage>
        <taxon>Eukaryota</taxon>
        <taxon>Viridiplantae</taxon>
        <taxon>Streptophyta</taxon>
        <taxon>Embryophyta</taxon>
        <taxon>Tracheophyta</taxon>
        <taxon>Spermatophyta</taxon>
        <taxon>Magnoliopsida</taxon>
        <taxon>Proteales</taxon>
        <taxon>Proteaceae</taxon>
        <taxon>Protea</taxon>
    </lineage>
</organism>
<comment type="similarity">
    <text evidence="2 7">Belongs to the NSE4 family.</text>
</comment>
<comment type="caution">
    <text evidence="10">The sequence shown here is derived from an EMBL/GenBank/DDBJ whole genome shotgun (WGS) entry which is preliminary data.</text>
</comment>
<evidence type="ECO:0000256" key="3">
    <source>
        <dbReference type="ARBA" id="ARBA00022763"/>
    </source>
</evidence>
<protein>
    <recommendedName>
        <fullName evidence="7">Non-structural maintenance of chromosomes element 4</fullName>
    </recommendedName>
</protein>
<dbReference type="GO" id="GO:0006310">
    <property type="term" value="P:DNA recombination"/>
    <property type="evidence" value="ECO:0007669"/>
    <property type="project" value="UniProtKB-UniRule"/>
</dbReference>
<evidence type="ECO:0000313" key="10">
    <source>
        <dbReference type="EMBL" id="KAJ4979081.1"/>
    </source>
</evidence>
<dbReference type="InterPro" id="IPR014854">
    <property type="entry name" value="Nse4_C"/>
</dbReference>
<evidence type="ECO:0000256" key="4">
    <source>
        <dbReference type="ARBA" id="ARBA00023172"/>
    </source>
</evidence>
<dbReference type="PANTHER" id="PTHR16140">
    <property type="entry name" value="NON-STRUCTURAL MAINTENANCE OF CHROMOSOMES ELEMENT 4"/>
    <property type="match status" value="1"/>
</dbReference>
<comment type="function">
    <text evidence="7">Component of the SMC5-SMC6 complex, that promotes sister chromatid alignment after DNA damage and facilitates double-stranded DNA breaks (DSBs) repair via homologous recombination between sister chromatids.</text>
</comment>
<dbReference type="InterPro" id="IPR027786">
    <property type="entry name" value="Nse4/EID"/>
</dbReference>
<dbReference type="AlphaFoldDB" id="A0A9Q0KZ56"/>
<dbReference type="OrthoDB" id="361242at2759"/>
<accession>A0A9Q0KZ56</accession>
<dbReference type="PANTHER" id="PTHR16140:SF0">
    <property type="entry name" value="NON-STRUCTURAL MAINTENANCE OF CHROMOSOMES ELEMENT 4"/>
    <property type="match status" value="1"/>
</dbReference>
<dbReference type="GO" id="GO:0030915">
    <property type="term" value="C:Smc5-Smc6 complex"/>
    <property type="evidence" value="ECO:0007669"/>
    <property type="project" value="UniProtKB-UniRule"/>
</dbReference>
<keyword evidence="11" id="KW-1185">Reference proteome</keyword>
<reference evidence="10" key="1">
    <citation type="journal article" date="2023" name="Plant J.">
        <title>The genome of the king protea, Protea cynaroides.</title>
        <authorList>
            <person name="Chang J."/>
            <person name="Duong T.A."/>
            <person name="Schoeman C."/>
            <person name="Ma X."/>
            <person name="Roodt D."/>
            <person name="Barker N."/>
            <person name="Li Z."/>
            <person name="Van de Peer Y."/>
            <person name="Mizrachi E."/>
        </authorList>
    </citation>
    <scope>NUCLEOTIDE SEQUENCE</scope>
    <source>
        <tissue evidence="10">Young leaves</tissue>
    </source>
</reference>
<evidence type="ECO:0000259" key="9">
    <source>
        <dbReference type="Pfam" id="PF08743"/>
    </source>
</evidence>
<evidence type="ECO:0000256" key="1">
    <source>
        <dbReference type="ARBA" id="ARBA00004123"/>
    </source>
</evidence>
<evidence type="ECO:0000256" key="2">
    <source>
        <dbReference type="ARBA" id="ARBA00008997"/>
    </source>
</evidence>
<feature type="domain" description="Non-structural maintenance of chromosome element 4 C-terminal" evidence="9">
    <location>
        <begin position="223"/>
        <end position="310"/>
    </location>
</feature>
<dbReference type="GO" id="GO:0006281">
    <property type="term" value="P:DNA repair"/>
    <property type="evidence" value="ECO:0007669"/>
    <property type="project" value="UniProtKB-UniRule"/>
</dbReference>
<evidence type="ECO:0000313" key="11">
    <source>
        <dbReference type="Proteomes" id="UP001141806"/>
    </source>
</evidence>
<comment type="subunit">
    <text evidence="7">Component of the SMC5-SMC6 complex.</text>
</comment>
<keyword evidence="6 7" id="KW-0539">Nucleus</keyword>
<evidence type="ECO:0000256" key="8">
    <source>
        <dbReference type="SAM" id="MobiDB-lite"/>
    </source>
</evidence>
<keyword evidence="3 7" id="KW-0227">DNA damage</keyword>
<gene>
    <name evidence="10" type="ORF">NE237_009861</name>
</gene>
<proteinExistence type="inferred from homology"/>
<keyword evidence="5 7" id="KW-0234">DNA repair</keyword>
<dbReference type="GO" id="GO:0005634">
    <property type="term" value="C:nucleus"/>
    <property type="evidence" value="ECO:0007669"/>
    <property type="project" value="UniProtKB-SubCell"/>
</dbReference>
<name>A0A9Q0KZ56_9MAGN</name>
<feature type="compositionally biased region" description="Basic and acidic residues" evidence="8">
    <location>
        <begin position="1"/>
        <end position="27"/>
    </location>
</feature>
<comment type="subcellular location">
    <subcellularLocation>
        <location evidence="1 7">Nucleus</location>
    </subcellularLocation>
</comment>
<evidence type="ECO:0000256" key="7">
    <source>
        <dbReference type="RuleBase" id="RU365071"/>
    </source>
</evidence>
<evidence type="ECO:0000256" key="5">
    <source>
        <dbReference type="ARBA" id="ARBA00023204"/>
    </source>
</evidence>